<evidence type="ECO:0000313" key="2">
    <source>
        <dbReference type="EMBL" id="SET51563.1"/>
    </source>
</evidence>
<dbReference type="EMBL" id="FOHJ01000005">
    <property type="protein sequence ID" value="SET51563.1"/>
    <property type="molecule type" value="Genomic_DNA"/>
</dbReference>
<evidence type="ECO:0000313" key="3">
    <source>
        <dbReference type="Proteomes" id="UP000199095"/>
    </source>
</evidence>
<keyword evidence="3" id="KW-1185">Reference proteome</keyword>
<organism evidence="2 3">
    <name type="scientific">Salinibacillus kushneri</name>
    <dbReference type="NCBI Taxonomy" id="237682"/>
    <lineage>
        <taxon>Bacteria</taxon>
        <taxon>Bacillati</taxon>
        <taxon>Bacillota</taxon>
        <taxon>Bacilli</taxon>
        <taxon>Bacillales</taxon>
        <taxon>Bacillaceae</taxon>
        <taxon>Salinibacillus</taxon>
    </lineage>
</organism>
<proteinExistence type="predicted"/>
<sequence length="314" mass="35729">MSNKIKLEMDKIELPKELSERSKMGISQAKEEMKSEKKRYNVKGIGIAAALLVSIGTFTLFNNDLSDTTNNPNTPIVMEDGGVNIPAIQLPEENMSADMIGLIVYNGKIYTNTRTEIDAKTAKDIIGEKLGTTKGTIDEWSEQEAYDEEFASTVGKADVYSVKGYDKDFRIMTYKEQDGKKYAEFYENLNGITINKGEDVFGKLNIKGHISSAQYRTFSDWNNNIDNYQPIKDMETLKTFVAELNKTKPIPRGQNSDPLSNSRNDDQFRELSIKLDDGSTVRLTLLKDGYIYYGFMDAYFKMEEDVFLKMWKQV</sequence>
<dbReference type="Proteomes" id="UP000199095">
    <property type="component" value="Unassembled WGS sequence"/>
</dbReference>
<gene>
    <name evidence="2" type="ORF">SAMN05421676_105157</name>
</gene>
<feature type="transmembrane region" description="Helical" evidence="1">
    <location>
        <begin position="40"/>
        <end position="61"/>
    </location>
</feature>
<dbReference type="RefSeq" id="WP_093134470.1">
    <property type="nucleotide sequence ID" value="NZ_FOHJ01000005.1"/>
</dbReference>
<evidence type="ECO:0000256" key="1">
    <source>
        <dbReference type="SAM" id="Phobius"/>
    </source>
</evidence>
<reference evidence="3" key="1">
    <citation type="submission" date="2016-10" db="EMBL/GenBank/DDBJ databases">
        <authorList>
            <person name="Varghese N."/>
            <person name="Submissions S."/>
        </authorList>
    </citation>
    <scope>NUCLEOTIDE SEQUENCE [LARGE SCALE GENOMIC DNA]</scope>
    <source>
        <strain evidence="3">CGMCC 1.3566</strain>
    </source>
</reference>
<dbReference type="AlphaFoldDB" id="A0A1I0F0R7"/>
<keyword evidence="1" id="KW-1133">Transmembrane helix</keyword>
<keyword evidence="1" id="KW-0812">Transmembrane</keyword>
<protein>
    <submittedName>
        <fullName evidence="2">Uncharacterized protein</fullName>
    </submittedName>
</protein>
<name>A0A1I0F0R7_9BACI</name>
<accession>A0A1I0F0R7</accession>
<dbReference type="OrthoDB" id="1899479at2"/>
<keyword evidence="1" id="KW-0472">Membrane</keyword>
<dbReference type="STRING" id="237682.SAMN05421676_105157"/>